<proteinExistence type="predicted"/>
<name>A0A6J6XFB9_9ZZZZ</name>
<reference evidence="1" key="1">
    <citation type="submission" date="2020-05" db="EMBL/GenBank/DDBJ databases">
        <authorList>
            <person name="Chiriac C."/>
            <person name="Salcher M."/>
            <person name="Ghai R."/>
            <person name="Kavagutti S V."/>
        </authorList>
    </citation>
    <scope>NUCLEOTIDE SEQUENCE</scope>
</reference>
<accession>A0A6J6XFB9</accession>
<evidence type="ECO:0000313" key="1">
    <source>
        <dbReference type="EMBL" id="CAB4793886.1"/>
    </source>
</evidence>
<gene>
    <name evidence="1" type="ORF">UFOPK2925_01660</name>
</gene>
<dbReference type="EMBL" id="CAEZZU010000330">
    <property type="protein sequence ID" value="CAB4793886.1"/>
    <property type="molecule type" value="Genomic_DNA"/>
</dbReference>
<dbReference type="AlphaFoldDB" id="A0A6J6XFB9"/>
<sequence>MPRIFSTLEVGVRSINVRRPSLDDVFLKYTGRALRDADSSGGLAANPMVRAFRR</sequence>
<organism evidence="1">
    <name type="scientific">freshwater metagenome</name>
    <dbReference type="NCBI Taxonomy" id="449393"/>
    <lineage>
        <taxon>unclassified sequences</taxon>
        <taxon>metagenomes</taxon>
        <taxon>ecological metagenomes</taxon>
    </lineage>
</organism>
<protein>
    <submittedName>
        <fullName evidence="1">Unannotated protein</fullName>
    </submittedName>
</protein>